<name>A0A427XW38_9TREE</name>
<protein>
    <submittedName>
        <fullName evidence="2">Uncharacterized protein</fullName>
    </submittedName>
</protein>
<evidence type="ECO:0000313" key="2">
    <source>
        <dbReference type="EMBL" id="RSH83052.1"/>
    </source>
</evidence>
<dbReference type="OrthoDB" id="630895at2759"/>
<organism evidence="2 3">
    <name type="scientific">Saitozyma podzolica</name>
    <dbReference type="NCBI Taxonomy" id="1890683"/>
    <lineage>
        <taxon>Eukaryota</taxon>
        <taxon>Fungi</taxon>
        <taxon>Dikarya</taxon>
        <taxon>Basidiomycota</taxon>
        <taxon>Agaricomycotina</taxon>
        <taxon>Tremellomycetes</taxon>
        <taxon>Tremellales</taxon>
        <taxon>Trimorphomycetaceae</taxon>
        <taxon>Saitozyma</taxon>
    </lineage>
</organism>
<evidence type="ECO:0000256" key="1">
    <source>
        <dbReference type="SAM" id="MobiDB-lite"/>
    </source>
</evidence>
<dbReference type="EMBL" id="RSCD01000025">
    <property type="protein sequence ID" value="RSH83052.1"/>
    <property type="molecule type" value="Genomic_DNA"/>
</dbReference>
<keyword evidence="3" id="KW-1185">Reference proteome</keyword>
<dbReference type="Proteomes" id="UP000279259">
    <property type="component" value="Unassembled WGS sequence"/>
</dbReference>
<dbReference type="SUPFAM" id="SSF55729">
    <property type="entry name" value="Acyl-CoA N-acyltransferases (Nat)"/>
    <property type="match status" value="1"/>
</dbReference>
<gene>
    <name evidence="2" type="ORF">EHS25_005762</name>
</gene>
<proteinExistence type="predicted"/>
<comment type="caution">
    <text evidence="2">The sequence shown here is derived from an EMBL/GenBank/DDBJ whole genome shotgun (WGS) entry which is preliminary data.</text>
</comment>
<accession>A0A427XW38</accession>
<feature type="compositionally biased region" description="Low complexity" evidence="1">
    <location>
        <begin position="520"/>
        <end position="530"/>
    </location>
</feature>
<reference evidence="2 3" key="1">
    <citation type="submission" date="2018-11" db="EMBL/GenBank/DDBJ databases">
        <title>Genome sequence of Saitozyma podzolica DSM 27192.</title>
        <authorList>
            <person name="Aliyu H."/>
            <person name="Gorte O."/>
            <person name="Ochsenreither K."/>
        </authorList>
    </citation>
    <scope>NUCLEOTIDE SEQUENCE [LARGE SCALE GENOMIC DNA]</scope>
    <source>
        <strain evidence="2 3">DSM 27192</strain>
    </source>
</reference>
<dbReference type="InterPro" id="IPR016181">
    <property type="entry name" value="Acyl_CoA_acyltransferase"/>
</dbReference>
<dbReference type="AlphaFoldDB" id="A0A427XW38"/>
<dbReference type="Gene3D" id="3.40.630.30">
    <property type="match status" value="1"/>
</dbReference>
<evidence type="ECO:0000313" key="3">
    <source>
        <dbReference type="Proteomes" id="UP000279259"/>
    </source>
</evidence>
<feature type="region of interest" description="Disordered" evidence="1">
    <location>
        <begin position="505"/>
        <end position="530"/>
    </location>
</feature>
<sequence length="684" mass="74850">MDPLTALPNYRALPTPHLVLDPPHEAFCLTPASPSRADAAELSRMVETPSIWKYFGMAASGFSAVDAEAKLRLWEEEDGQWGFPASVIRRTADVQSQSSGSVPPAPWVGLFRVCRSFWAVSEKGKAILAKEQELPNEQAHYHTAWVMLDPEVGGNGLMTAVGRFIIDKWFIPKLHPYPGQLSSAWLSSNAASAKLHARLGFEPVAKNTNPAQGEVVYAVWQGAGPCGYDKSIWAGWTTPLESSEGSTTRPSTGERLRVAPGDPLLASFTHPGGPVENLALPPSVLPSHLPRRARPACRHLPSRKRSEYRAKPRRDAREPMTLEVAEGLVRGNMVNTSAWPMWDLHLEEPPMVGLIGIRRDTVFRPLGPLAEAKVKEEASLPDDKAHYVMVLSGLADTAQAAVSHILDEWLRPRSFPSQLLSFFSPPTPLPARFTAPSLPPRGHLLRLGSGACGLEESGLNGLTPIAGWEEMERVWALPPQNPPHPALDDAHIPRTFASLPHLSSDRHNIAPARNPPHPSPLTSSSLPHELPLTDPPHLVRLVNDPLVSVGLATTKVGTFGLPEATKRVEATLQDPRGWCFPVIRLTANLSLSDPGLVGNLALRPDRKLTLLGPYANEVLAQEADLPDERVHWAMAFSLDPAYFRHGIMTYLTSPRGGPSTTSGRPPRALYLCRLPSFYPHRMPR</sequence>